<dbReference type="AlphaFoldDB" id="A0A4Y2NYL2"/>
<proteinExistence type="predicted"/>
<accession>A0A4Y2NYL2</accession>
<organism evidence="1 2">
    <name type="scientific">Araneus ventricosus</name>
    <name type="common">Orbweaver spider</name>
    <name type="synonym">Epeira ventricosa</name>
    <dbReference type="NCBI Taxonomy" id="182803"/>
    <lineage>
        <taxon>Eukaryota</taxon>
        <taxon>Metazoa</taxon>
        <taxon>Ecdysozoa</taxon>
        <taxon>Arthropoda</taxon>
        <taxon>Chelicerata</taxon>
        <taxon>Arachnida</taxon>
        <taxon>Araneae</taxon>
        <taxon>Araneomorphae</taxon>
        <taxon>Entelegynae</taxon>
        <taxon>Araneoidea</taxon>
        <taxon>Araneidae</taxon>
        <taxon>Araneus</taxon>
    </lineage>
</organism>
<sequence>MNIDSHQSFVMEFPKLQHPFTMVMAGPTVCGKTYFVRDLLHYKREMFSPVPDKIVWFYGIHQPLYDNIPEVTFEEGLPLKFQEYLGKHTLFIIDDLMSHGANQKLLTDLFTKGSHHLNLYNFHRTKLFS</sequence>
<comment type="caution">
    <text evidence="1">The sequence shown here is derived from an EMBL/GenBank/DDBJ whole genome shotgun (WGS) entry which is preliminary data.</text>
</comment>
<evidence type="ECO:0000313" key="2">
    <source>
        <dbReference type="Proteomes" id="UP000499080"/>
    </source>
</evidence>
<dbReference type="EMBL" id="BGPR01010187">
    <property type="protein sequence ID" value="GBN44745.1"/>
    <property type="molecule type" value="Genomic_DNA"/>
</dbReference>
<reference evidence="1 2" key="1">
    <citation type="journal article" date="2019" name="Sci. Rep.">
        <title>Orb-weaving spider Araneus ventricosus genome elucidates the spidroin gene catalogue.</title>
        <authorList>
            <person name="Kono N."/>
            <person name="Nakamura H."/>
            <person name="Ohtoshi R."/>
            <person name="Moran D.A.P."/>
            <person name="Shinohara A."/>
            <person name="Yoshida Y."/>
            <person name="Fujiwara M."/>
            <person name="Mori M."/>
            <person name="Tomita M."/>
            <person name="Arakawa K."/>
        </authorList>
    </citation>
    <scope>NUCLEOTIDE SEQUENCE [LARGE SCALE GENOMIC DNA]</scope>
</reference>
<name>A0A4Y2NYL2_ARAVE</name>
<dbReference type="OrthoDB" id="6414431at2759"/>
<protein>
    <submittedName>
        <fullName evidence="1">Uncharacterized protein</fullName>
    </submittedName>
</protein>
<dbReference type="Proteomes" id="UP000499080">
    <property type="component" value="Unassembled WGS sequence"/>
</dbReference>
<evidence type="ECO:0000313" key="1">
    <source>
        <dbReference type="EMBL" id="GBN44745.1"/>
    </source>
</evidence>
<keyword evidence="2" id="KW-1185">Reference proteome</keyword>
<gene>
    <name evidence="1" type="ORF">AVEN_143071_1</name>
</gene>